<dbReference type="Pfam" id="PF25876">
    <property type="entry name" value="HH_MFP_RND"/>
    <property type="match status" value="1"/>
</dbReference>
<proteinExistence type="predicted"/>
<dbReference type="PRINTS" id="PR01490">
    <property type="entry name" value="RTXTOXIND"/>
</dbReference>
<dbReference type="InterPro" id="IPR058625">
    <property type="entry name" value="MdtA-like_BSH"/>
</dbReference>
<sequence length="439" mass="46882">MPDQSDQQQEGQTAQISGTVQIKQNGGGKQPPDDSQKDSHKQEEDDAPEKKSGRKFIIIAVIILLVIGAGIFYWRSTFSEDTDDAQVDGDLYQVSSRVTGQVIKVYVEDNQEIKIGDPIAEIDPRDYQVALEQAQANLASSQAAALQATVNVPITGVNVNTSVSTTGSDVTGSSAAVEQARKQAQAAEARVVAAKATAVKSHLDVERYTPLVEKDVISKQQYDAAVATDAANQASVLEAEATVIGQQAAVTQSIQKLAQSRFQAAQSIKTGPDQVRVQQAKANSALADVKQAQAKVDQALLNLGYTHITAPTTGIVNKKNVQVGANLSIGQDVLTIIPLTNLWVTANFKETQLAKMKPGQSVTLKVDALGGRKFHGKVTQIGGATGSRLSLFPPENATGNYVKVVQRIPVRVDFTNLQQENGDYALRPGMSVTPDVEVK</sequence>
<evidence type="ECO:0000313" key="10">
    <source>
        <dbReference type="EMBL" id="NYF89965.1"/>
    </source>
</evidence>
<dbReference type="Proteomes" id="UP000564385">
    <property type="component" value="Unassembled WGS sequence"/>
</dbReference>
<dbReference type="PANTHER" id="PTHR30386:SF26">
    <property type="entry name" value="TRANSPORT PROTEIN COMB"/>
    <property type="match status" value="1"/>
</dbReference>
<evidence type="ECO:0000256" key="1">
    <source>
        <dbReference type="ARBA" id="ARBA00004167"/>
    </source>
</evidence>
<feature type="compositionally biased region" description="Polar residues" evidence="5">
    <location>
        <begin position="1"/>
        <end position="24"/>
    </location>
</feature>
<reference evidence="10 11" key="1">
    <citation type="submission" date="2020-07" db="EMBL/GenBank/DDBJ databases">
        <title>Genomic Encyclopedia of Type Strains, Phase IV (KMG-V): Genome sequencing to study the core and pangenomes of soil and plant-associated prokaryotes.</title>
        <authorList>
            <person name="Whitman W."/>
        </authorList>
    </citation>
    <scope>NUCLEOTIDE SEQUENCE [LARGE SCALE GENOMIC DNA]</scope>
    <source>
        <strain evidence="10 11">M8UP22</strain>
    </source>
</reference>
<dbReference type="Pfam" id="PF25954">
    <property type="entry name" value="Beta-barrel_RND_2"/>
    <property type="match status" value="1"/>
</dbReference>
<dbReference type="Gene3D" id="2.40.50.100">
    <property type="match status" value="1"/>
</dbReference>
<dbReference type="InterPro" id="IPR050739">
    <property type="entry name" value="MFP"/>
</dbReference>
<dbReference type="Pfam" id="PF25917">
    <property type="entry name" value="BSH_RND"/>
    <property type="match status" value="1"/>
</dbReference>
<evidence type="ECO:0000256" key="4">
    <source>
        <dbReference type="ARBA" id="ARBA00023136"/>
    </source>
</evidence>
<evidence type="ECO:0000259" key="8">
    <source>
        <dbReference type="Pfam" id="PF25917"/>
    </source>
</evidence>
<dbReference type="InterPro" id="IPR058792">
    <property type="entry name" value="Beta-barrel_RND_2"/>
</dbReference>
<dbReference type="Gene3D" id="2.40.30.170">
    <property type="match status" value="1"/>
</dbReference>
<feature type="domain" description="Multidrug resistance protein MdtA-like barrel-sandwich hybrid" evidence="8">
    <location>
        <begin position="93"/>
        <end position="171"/>
    </location>
</feature>
<keyword evidence="3 6" id="KW-1133">Transmembrane helix</keyword>
<dbReference type="InterPro" id="IPR058624">
    <property type="entry name" value="MdtA-like_HH"/>
</dbReference>
<name>A0A852VIF0_9BACT</name>
<evidence type="ECO:0000259" key="7">
    <source>
        <dbReference type="Pfam" id="PF25876"/>
    </source>
</evidence>
<evidence type="ECO:0000313" key="11">
    <source>
        <dbReference type="Proteomes" id="UP000564385"/>
    </source>
</evidence>
<dbReference type="GO" id="GO:0016020">
    <property type="term" value="C:membrane"/>
    <property type="evidence" value="ECO:0007669"/>
    <property type="project" value="UniProtKB-SubCell"/>
</dbReference>
<feature type="domain" description="Multidrug resistance protein MdtA-like alpha-helical hairpin" evidence="7">
    <location>
        <begin position="185"/>
        <end position="259"/>
    </location>
</feature>
<accession>A0A852VIF0</accession>
<evidence type="ECO:0000256" key="6">
    <source>
        <dbReference type="SAM" id="Phobius"/>
    </source>
</evidence>
<comment type="subcellular location">
    <subcellularLocation>
        <location evidence="1">Membrane</location>
        <topology evidence="1">Single-pass membrane protein</topology>
    </subcellularLocation>
</comment>
<evidence type="ECO:0000256" key="5">
    <source>
        <dbReference type="SAM" id="MobiDB-lite"/>
    </source>
</evidence>
<protein>
    <submittedName>
        <fullName evidence="10">Membrane fusion protein (Multidrug efflux system)</fullName>
    </submittedName>
</protein>
<gene>
    <name evidence="10" type="ORF">HDF08_002032</name>
</gene>
<feature type="compositionally biased region" description="Basic and acidic residues" evidence="5">
    <location>
        <begin position="31"/>
        <end position="50"/>
    </location>
</feature>
<evidence type="ECO:0000256" key="3">
    <source>
        <dbReference type="ARBA" id="ARBA00022989"/>
    </source>
</evidence>
<dbReference type="AlphaFoldDB" id="A0A852VIF0"/>
<organism evidence="10 11">
    <name type="scientific">Tunturiibacter lichenicola</name>
    <dbReference type="NCBI Taxonomy" id="2051959"/>
    <lineage>
        <taxon>Bacteria</taxon>
        <taxon>Pseudomonadati</taxon>
        <taxon>Acidobacteriota</taxon>
        <taxon>Terriglobia</taxon>
        <taxon>Terriglobales</taxon>
        <taxon>Acidobacteriaceae</taxon>
        <taxon>Tunturiibacter</taxon>
    </lineage>
</organism>
<keyword evidence="2 6" id="KW-0812">Transmembrane</keyword>
<feature type="transmembrane region" description="Helical" evidence="6">
    <location>
        <begin position="56"/>
        <end position="74"/>
    </location>
</feature>
<feature type="region of interest" description="Disordered" evidence="5">
    <location>
        <begin position="1"/>
        <end position="50"/>
    </location>
</feature>
<comment type="caution">
    <text evidence="10">The sequence shown here is derived from an EMBL/GenBank/DDBJ whole genome shotgun (WGS) entry which is preliminary data.</text>
</comment>
<keyword evidence="4 6" id="KW-0472">Membrane</keyword>
<evidence type="ECO:0000256" key="2">
    <source>
        <dbReference type="ARBA" id="ARBA00022692"/>
    </source>
</evidence>
<dbReference type="EMBL" id="JACCCU010000001">
    <property type="protein sequence ID" value="NYF89965.1"/>
    <property type="molecule type" value="Genomic_DNA"/>
</dbReference>
<feature type="domain" description="CusB-like beta-barrel" evidence="9">
    <location>
        <begin position="342"/>
        <end position="381"/>
    </location>
</feature>
<evidence type="ECO:0000259" key="9">
    <source>
        <dbReference type="Pfam" id="PF25954"/>
    </source>
</evidence>
<dbReference type="Gene3D" id="1.10.287.470">
    <property type="entry name" value="Helix hairpin bin"/>
    <property type="match status" value="1"/>
</dbReference>
<dbReference type="SUPFAM" id="SSF111369">
    <property type="entry name" value="HlyD-like secretion proteins"/>
    <property type="match status" value="3"/>
</dbReference>
<dbReference type="PANTHER" id="PTHR30386">
    <property type="entry name" value="MEMBRANE FUSION SUBUNIT OF EMRAB-TOLC MULTIDRUG EFFLUX PUMP"/>
    <property type="match status" value="1"/>
</dbReference>